<feature type="domain" description="RNase III" evidence="3">
    <location>
        <begin position="100"/>
        <end position="241"/>
    </location>
</feature>
<proteinExistence type="predicted"/>
<dbReference type="Gene3D" id="1.10.1520.10">
    <property type="entry name" value="Ribonuclease III domain"/>
    <property type="match status" value="1"/>
</dbReference>
<sequence>MDMDPSPSTSDQQDIDNAEYGLGGSNERDIYGMWHREELGCPSTAPSIRRKCCNIVVKDAVRKYPLGIILSNYLNGIKSNEKVKMELSQMEAETKSLQSLEEVEKIIGYNFNNRSLLYQAFTHPSYHKDCVSYERLEYIGDSVLNLLIAKEQFSMYPNLPPGLLTPLRAANVDTEKLARVAIQNNFHRYIRLGTPILRKQIQAFIDALPKHPLHSHGLINAPKVLADVVESTVGAVFVDSNYSIDRTWEVASDLLEPIITPEMLQKNPVKKLFEICQKYKLKVKLVDLWSEEGTYKVFVNNQLRGKGMCREKKEIALNRAANDAYKEVVRRMSQKNLSECC</sequence>
<dbReference type="PANTHER" id="PTHR14950:SF53">
    <property type="entry name" value="RIBONUCLEASE 3-LIKE PROTEIN 3 ISOFORM X1"/>
    <property type="match status" value="1"/>
</dbReference>
<evidence type="ECO:0000259" key="3">
    <source>
        <dbReference type="PROSITE" id="PS50142"/>
    </source>
</evidence>
<dbReference type="Proteomes" id="UP001318860">
    <property type="component" value="Unassembled WGS sequence"/>
</dbReference>
<organism evidence="4 5">
    <name type="scientific">Rehmannia glutinosa</name>
    <name type="common">Chinese foxglove</name>
    <dbReference type="NCBI Taxonomy" id="99300"/>
    <lineage>
        <taxon>Eukaryota</taxon>
        <taxon>Viridiplantae</taxon>
        <taxon>Streptophyta</taxon>
        <taxon>Embryophyta</taxon>
        <taxon>Tracheophyta</taxon>
        <taxon>Spermatophyta</taxon>
        <taxon>Magnoliopsida</taxon>
        <taxon>eudicotyledons</taxon>
        <taxon>Gunneridae</taxon>
        <taxon>Pentapetalae</taxon>
        <taxon>asterids</taxon>
        <taxon>lamiids</taxon>
        <taxon>Lamiales</taxon>
        <taxon>Orobanchaceae</taxon>
        <taxon>Rehmannieae</taxon>
        <taxon>Rehmannia</taxon>
    </lineage>
</organism>
<evidence type="ECO:0000256" key="2">
    <source>
        <dbReference type="SAM" id="MobiDB-lite"/>
    </source>
</evidence>
<feature type="region of interest" description="Disordered" evidence="2">
    <location>
        <begin position="1"/>
        <end position="21"/>
    </location>
</feature>
<evidence type="ECO:0000256" key="1">
    <source>
        <dbReference type="ARBA" id="ARBA00022801"/>
    </source>
</evidence>
<name>A0ABR0W4E2_REHGL</name>
<evidence type="ECO:0000313" key="4">
    <source>
        <dbReference type="EMBL" id="KAK6141194.1"/>
    </source>
</evidence>
<dbReference type="SUPFAM" id="SSF54768">
    <property type="entry name" value="dsRNA-binding domain-like"/>
    <property type="match status" value="1"/>
</dbReference>
<reference evidence="4 5" key="1">
    <citation type="journal article" date="2021" name="Comput. Struct. Biotechnol. J.">
        <title>De novo genome assembly of the potent medicinal plant Rehmannia glutinosa using nanopore technology.</title>
        <authorList>
            <person name="Ma L."/>
            <person name="Dong C."/>
            <person name="Song C."/>
            <person name="Wang X."/>
            <person name="Zheng X."/>
            <person name="Niu Y."/>
            <person name="Chen S."/>
            <person name="Feng W."/>
        </authorList>
    </citation>
    <scope>NUCLEOTIDE SEQUENCE [LARGE SCALE GENOMIC DNA]</scope>
    <source>
        <strain evidence="4">DH-2019</strain>
    </source>
</reference>
<dbReference type="PANTHER" id="PTHR14950">
    <property type="entry name" value="DICER-RELATED"/>
    <property type="match status" value="1"/>
</dbReference>
<dbReference type="Gene3D" id="3.30.160.20">
    <property type="match status" value="1"/>
</dbReference>
<dbReference type="Pfam" id="PF00636">
    <property type="entry name" value="Ribonuclease_3"/>
    <property type="match status" value="1"/>
</dbReference>
<keyword evidence="1" id="KW-0378">Hydrolase</keyword>
<dbReference type="EMBL" id="JABTTQ020000169">
    <property type="protein sequence ID" value="KAK6141194.1"/>
    <property type="molecule type" value="Genomic_DNA"/>
</dbReference>
<keyword evidence="5" id="KW-1185">Reference proteome</keyword>
<accession>A0ABR0W4E2</accession>
<protein>
    <recommendedName>
        <fullName evidence="3">RNase III domain-containing protein</fullName>
    </recommendedName>
</protein>
<dbReference type="CDD" id="cd00593">
    <property type="entry name" value="RIBOc"/>
    <property type="match status" value="1"/>
</dbReference>
<dbReference type="InterPro" id="IPR036389">
    <property type="entry name" value="RNase_III_sf"/>
</dbReference>
<dbReference type="SUPFAM" id="SSF69065">
    <property type="entry name" value="RNase III domain-like"/>
    <property type="match status" value="1"/>
</dbReference>
<dbReference type="SMART" id="SM00535">
    <property type="entry name" value="RIBOc"/>
    <property type="match status" value="1"/>
</dbReference>
<comment type="caution">
    <text evidence="4">The sequence shown here is derived from an EMBL/GenBank/DDBJ whole genome shotgun (WGS) entry which is preliminary data.</text>
</comment>
<feature type="compositionally biased region" description="Polar residues" evidence="2">
    <location>
        <begin position="1"/>
        <end position="12"/>
    </location>
</feature>
<evidence type="ECO:0000313" key="5">
    <source>
        <dbReference type="Proteomes" id="UP001318860"/>
    </source>
</evidence>
<gene>
    <name evidence="4" type="ORF">DH2020_025077</name>
</gene>
<dbReference type="InterPro" id="IPR000999">
    <property type="entry name" value="RNase_III_dom"/>
</dbReference>
<dbReference type="PROSITE" id="PS50142">
    <property type="entry name" value="RNASE_3_2"/>
    <property type="match status" value="1"/>
</dbReference>